<dbReference type="EMBL" id="CAJHCQ010000025">
    <property type="protein sequence ID" value="CAD6558659.1"/>
    <property type="molecule type" value="Genomic_DNA"/>
</dbReference>
<reference evidence="1 2" key="1">
    <citation type="submission" date="2020-10" db="EMBL/GenBank/DDBJ databases">
        <authorList>
            <person name="Peeters C."/>
        </authorList>
    </citation>
    <scope>NUCLEOTIDE SEQUENCE [LARGE SCALE GENOMIC DNA]</scope>
    <source>
        <strain evidence="1 2">LMG 27952</strain>
    </source>
</reference>
<keyword evidence="2" id="KW-1185">Reference proteome</keyword>
<proteinExistence type="predicted"/>
<name>A0ABM8P7U8_9BURK</name>
<organism evidence="1 2">
    <name type="scientific">Paraburkholderia hiiakae</name>
    <dbReference type="NCBI Taxonomy" id="1081782"/>
    <lineage>
        <taxon>Bacteria</taxon>
        <taxon>Pseudomonadati</taxon>
        <taxon>Pseudomonadota</taxon>
        <taxon>Betaproteobacteria</taxon>
        <taxon>Burkholderiales</taxon>
        <taxon>Burkholderiaceae</taxon>
        <taxon>Paraburkholderia</taxon>
    </lineage>
</organism>
<protein>
    <submittedName>
        <fullName evidence="1">Uncharacterized protein</fullName>
    </submittedName>
</protein>
<sequence>MARETMEARGSIVRSGEGQTVGWIIPRGQRFERDARPVFLTKSNV</sequence>
<evidence type="ECO:0000313" key="1">
    <source>
        <dbReference type="EMBL" id="CAD6558659.1"/>
    </source>
</evidence>
<comment type="caution">
    <text evidence="1">The sequence shown here is derived from an EMBL/GenBank/DDBJ whole genome shotgun (WGS) entry which is preliminary data.</text>
</comment>
<accession>A0ABM8P7U8</accession>
<dbReference type="Proteomes" id="UP000656319">
    <property type="component" value="Unassembled WGS sequence"/>
</dbReference>
<gene>
    <name evidence="1" type="ORF">LMG27952_06668</name>
</gene>
<evidence type="ECO:0000313" key="2">
    <source>
        <dbReference type="Proteomes" id="UP000656319"/>
    </source>
</evidence>